<sequence>MHILLLFPHQGMPKEDIRLFPHFDKVVHFGFYFLIVFTWCFYLFVNGEYSPRQKRNWGIFITVLAILDGIAVEFLQRSDFIQRDFDWFDALADGIGAICALVAVLLVSPHLPAQKKPL</sequence>
<dbReference type="EMBL" id="BBWV01000001">
    <property type="protein sequence ID" value="GAO41801.1"/>
    <property type="molecule type" value="Genomic_DNA"/>
</dbReference>
<dbReference type="PANTHER" id="PTHR28008:SF1">
    <property type="entry name" value="DOMAIN PROTEIN, PUTATIVE (AFU_ORTHOLOGUE AFUA_3G10980)-RELATED"/>
    <property type="match status" value="1"/>
</dbReference>
<dbReference type="Proteomes" id="UP000033121">
    <property type="component" value="Unassembled WGS sequence"/>
</dbReference>
<feature type="transmembrane region" description="Helical" evidence="1">
    <location>
        <begin position="57"/>
        <end position="75"/>
    </location>
</feature>
<comment type="caution">
    <text evidence="2">The sequence shown here is derived from an EMBL/GenBank/DDBJ whole genome shotgun (WGS) entry which is preliminary data.</text>
</comment>
<evidence type="ECO:0000256" key="1">
    <source>
        <dbReference type="SAM" id="Phobius"/>
    </source>
</evidence>
<proteinExistence type="predicted"/>
<protein>
    <recommendedName>
        <fullName evidence="4">VanZ-like domain-containing protein</fullName>
    </recommendedName>
</protein>
<evidence type="ECO:0008006" key="4">
    <source>
        <dbReference type="Google" id="ProtNLM"/>
    </source>
</evidence>
<keyword evidence="1" id="KW-0472">Membrane</keyword>
<name>A0A0E9MWI2_9BACT</name>
<feature type="transmembrane region" description="Helical" evidence="1">
    <location>
        <begin position="87"/>
        <end position="107"/>
    </location>
</feature>
<gene>
    <name evidence="2" type="ORF">FPE01S_01_08150</name>
</gene>
<evidence type="ECO:0000313" key="3">
    <source>
        <dbReference type="Proteomes" id="UP000033121"/>
    </source>
</evidence>
<accession>A0A0E9MWI2</accession>
<keyword evidence="1" id="KW-0812">Transmembrane</keyword>
<dbReference type="NCBIfam" id="NF037970">
    <property type="entry name" value="vanZ_1"/>
    <property type="match status" value="1"/>
</dbReference>
<feature type="transmembrane region" description="Helical" evidence="1">
    <location>
        <begin position="26"/>
        <end position="45"/>
    </location>
</feature>
<keyword evidence="3" id="KW-1185">Reference proteome</keyword>
<organism evidence="2 3">
    <name type="scientific">Flavihumibacter petaseus NBRC 106054</name>
    <dbReference type="NCBI Taxonomy" id="1220578"/>
    <lineage>
        <taxon>Bacteria</taxon>
        <taxon>Pseudomonadati</taxon>
        <taxon>Bacteroidota</taxon>
        <taxon>Chitinophagia</taxon>
        <taxon>Chitinophagales</taxon>
        <taxon>Chitinophagaceae</taxon>
        <taxon>Flavihumibacter</taxon>
    </lineage>
</organism>
<keyword evidence="1" id="KW-1133">Transmembrane helix</keyword>
<dbReference type="PANTHER" id="PTHR28008">
    <property type="entry name" value="DOMAIN PROTEIN, PUTATIVE (AFU_ORTHOLOGUE AFUA_3G10980)-RELATED"/>
    <property type="match status" value="1"/>
</dbReference>
<dbReference type="STRING" id="1220578.FPE01S_01_08150"/>
<evidence type="ECO:0000313" key="2">
    <source>
        <dbReference type="EMBL" id="GAO41801.1"/>
    </source>
</evidence>
<reference evidence="2 3" key="1">
    <citation type="submission" date="2015-04" db="EMBL/GenBank/DDBJ databases">
        <title>Whole genome shotgun sequence of Flavihumibacter petaseus NBRC 106054.</title>
        <authorList>
            <person name="Miyazawa S."/>
            <person name="Hosoyama A."/>
            <person name="Hashimoto M."/>
            <person name="Noguchi M."/>
            <person name="Tsuchikane K."/>
            <person name="Ohji S."/>
            <person name="Yamazoe A."/>
            <person name="Ichikawa N."/>
            <person name="Kimura A."/>
            <person name="Fujita N."/>
        </authorList>
    </citation>
    <scope>NUCLEOTIDE SEQUENCE [LARGE SCALE GENOMIC DNA]</scope>
    <source>
        <strain evidence="2 3">NBRC 106054</strain>
    </source>
</reference>
<dbReference type="AlphaFoldDB" id="A0A0E9MWI2"/>